<sequence length="108" mass="12291">MKSIDIFITRFSRVRPPLEVRTESKEDAVLGCDSVPGHHHRHCGRGATGDCILNGQLALHRREEVEDSGVRAPRWSGHAEEFDRLKVHLLHQDQGTFPHLLPQREANQ</sequence>
<comment type="caution">
    <text evidence="1">The sequence shown here is derived from an EMBL/GenBank/DDBJ whole genome shotgun (WGS) entry which is preliminary data.</text>
</comment>
<feature type="non-terminal residue" evidence="1">
    <location>
        <position position="1"/>
    </location>
</feature>
<dbReference type="Proteomes" id="UP000792457">
    <property type="component" value="Unassembled WGS sequence"/>
</dbReference>
<dbReference type="EMBL" id="KZ308622">
    <property type="protein sequence ID" value="KAG8232498.1"/>
    <property type="molecule type" value="Genomic_DNA"/>
</dbReference>
<proteinExistence type="predicted"/>
<evidence type="ECO:0000313" key="1">
    <source>
        <dbReference type="EMBL" id="KAG8232498.1"/>
    </source>
</evidence>
<gene>
    <name evidence="1" type="ORF">J437_LFUL011267</name>
</gene>
<keyword evidence="2" id="KW-1185">Reference proteome</keyword>
<dbReference type="AlphaFoldDB" id="A0A8K0KHP3"/>
<name>A0A8K0KHP3_LADFU</name>
<evidence type="ECO:0000313" key="2">
    <source>
        <dbReference type="Proteomes" id="UP000792457"/>
    </source>
</evidence>
<reference evidence="1" key="1">
    <citation type="submission" date="2013-04" db="EMBL/GenBank/DDBJ databases">
        <authorList>
            <person name="Qu J."/>
            <person name="Murali S.C."/>
            <person name="Bandaranaike D."/>
            <person name="Bellair M."/>
            <person name="Blankenburg K."/>
            <person name="Chao H."/>
            <person name="Dinh H."/>
            <person name="Doddapaneni H."/>
            <person name="Downs B."/>
            <person name="Dugan-Rocha S."/>
            <person name="Elkadiri S."/>
            <person name="Gnanaolivu R.D."/>
            <person name="Hernandez B."/>
            <person name="Javaid M."/>
            <person name="Jayaseelan J.C."/>
            <person name="Lee S."/>
            <person name="Li M."/>
            <person name="Ming W."/>
            <person name="Munidasa M."/>
            <person name="Muniz J."/>
            <person name="Nguyen L."/>
            <person name="Ongeri F."/>
            <person name="Osuji N."/>
            <person name="Pu L.-L."/>
            <person name="Puazo M."/>
            <person name="Qu C."/>
            <person name="Quiroz J."/>
            <person name="Raj R."/>
            <person name="Weissenberger G."/>
            <person name="Xin Y."/>
            <person name="Zou X."/>
            <person name="Han Y."/>
            <person name="Richards S."/>
            <person name="Worley K."/>
            <person name="Muzny D."/>
            <person name="Gibbs R."/>
        </authorList>
    </citation>
    <scope>NUCLEOTIDE SEQUENCE</scope>
    <source>
        <strain evidence="1">Sampled in the wild</strain>
    </source>
</reference>
<accession>A0A8K0KHP3</accession>
<reference evidence="1" key="2">
    <citation type="submission" date="2017-10" db="EMBL/GenBank/DDBJ databases">
        <title>Ladona fulva Genome sequencing and assembly.</title>
        <authorList>
            <person name="Murali S."/>
            <person name="Richards S."/>
            <person name="Bandaranaike D."/>
            <person name="Bellair M."/>
            <person name="Blankenburg K."/>
            <person name="Chao H."/>
            <person name="Dinh H."/>
            <person name="Doddapaneni H."/>
            <person name="Dugan-Rocha S."/>
            <person name="Elkadiri S."/>
            <person name="Gnanaolivu R."/>
            <person name="Hernandez B."/>
            <person name="Skinner E."/>
            <person name="Javaid M."/>
            <person name="Lee S."/>
            <person name="Li M."/>
            <person name="Ming W."/>
            <person name="Munidasa M."/>
            <person name="Muniz J."/>
            <person name="Nguyen L."/>
            <person name="Hughes D."/>
            <person name="Osuji N."/>
            <person name="Pu L.-L."/>
            <person name="Puazo M."/>
            <person name="Qu C."/>
            <person name="Quiroz J."/>
            <person name="Raj R."/>
            <person name="Weissenberger G."/>
            <person name="Xin Y."/>
            <person name="Zou X."/>
            <person name="Han Y."/>
            <person name="Worley K."/>
            <person name="Muzny D."/>
            <person name="Gibbs R."/>
        </authorList>
    </citation>
    <scope>NUCLEOTIDE SEQUENCE</scope>
    <source>
        <strain evidence="1">Sampled in the wild</strain>
    </source>
</reference>
<protein>
    <submittedName>
        <fullName evidence="1">Uncharacterized protein</fullName>
    </submittedName>
</protein>
<organism evidence="1 2">
    <name type="scientific">Ladona fulva</name>
    <name type="common">Scarce chaser dragonfly</name>
    <name type="synonym">Libellula fulva</name>
    <dbReference type="NCBI Taxonomy" id="123851"/>
    <lineage>
        <taxon>Eukaryota</taxon>
        <taxon>Metazoa</taxon>
        <taxon>Ecdysozoa</taxon>
        <taxon>Arthropoda</taxon>
        <taxon>Hexapoda</taxon>
        <taxon>Insecta</taxon>
        <taxon>Pterygota</taxon>
        <taxon>Palaeoptera</taxon>
        <taxon>Odonata</taxon>
        <taxon>Epiprocta</taxon>
        <taxon>Anisoptera</taxon>
        <taxon>Libelluloidea</taxon>
        <taxon>Libellulidae</taxon>
        <taxon>Ladona</taxon>
    </lineage>
</organism>